<name>A0A7Y0L2B5_9FIRM</name>
<dbReference type="Proteomes" id="UP000533476">
    <property type="component" value="Unassembled WGS sequence"/>
</dbReference>
<dbReference type="AlphaFoldDB" id="A0A7Y0L2B5"/>
<dbReference type="EMBL" id="JABBVZ010000007">
    <property type="protein sequence ID" value="NMP21431.1"/>
    <property type="molecule type" value="Genomic_DNA"/>
</dbReference>
<reference evidence="1 2" key="1">
    <citation type="submission" date="2020-04" db="EMBL/GenBank/DDBJ databases">
        <authorList>
            <person name="Zhang R."/>
            <person name="Schippers A."/>
        </authorList>
    </citation>
    <scope>NUCLEOTIDE SEQUENCE [LARGE SCALE GENOMIC DNA]</scope>
    <source>
        <strain evidence="1 2">DSM 109850</strain>
    </source>
</reference>
<keyword evidence="2" id="KW-1185">Reference proteome</keyword>
<dbReference type="InterPro" id="IPR011008">
    <property type="entry name" value="Dimeric_a/b-barrel"/>
</dbReference>
<dbReference type="SUPFAM" id="SSF54909">
    <property type="entry name" value="Dimeric alpha+beta barrel"/>
    <property type="match status" value="1"/>
</dbReference>
<evidence type="ECO:0000313" key="2">
    <source>
        <dbReference type="Proteomes" id="UP000533476"/>
    </source>
</evidence>
<organism evidence="1 2">
    <name type="scientific">Sulfobacillus harzensis</name>
    <dbReference type="NCBI Taxonomy" id="2729629"/>
    <lineage>
        <taxon>Bacteria</taxon>
        <taxon>Bacillati</taxon>
        <taxon>Bacillota</taxon>
        <taxon>Clostridia</taxon>
        <taxon>Eubacteriales</taxon>
        <taxon>Clostridiales Family XVII. Incertae Sedis</taxon>
        <taxon>Sulfobacillus</taxon>
    </lineage>
</organism>
<proteinExistence type="predicted"/>
<gene>
    <name evidence="1" type="ORF">HIJ39_03540</name>
</gene>
<dbReference type="RefSeq" id="WP_169096772.1">
    <property type="nucleotide sequence ID" value="NZ_JABBVZ010000007.1"/>
</dbReference>
<evidence type="ECO:0000313" key="1">
    <source>
        <dbReference type="EMBL" id="NMP21431.1"/>
    </source>
</evidence>
<comment type="caution">
    <text evidence="1">The sequence shown here is derived from an EMBL/GenBank/DDBJ whole genome shotgun (WGS) entry which is preliminary data.</text>
</comment>
<protein>
    <submittedName>
        <fullName evidence="1">Uncharacterized protein</fullName>
    </submittedName>
</protein>
<accession>A0A7Y0L2B5</accession>
<sequence>MPNQIVVATYRVKPECEHEFQMLLSKHWPTLRALGFVSDEPPIILRSVDDPPTYTEIFTWVENGFEMAHEHPDVLAIWEPMDPLLESRQGLPRWDFPHYLPWSAHDHQ</sequence>